<dbReference type="Pfam" id="PF13649">
    <property type="entry name" value="Methyltransf_25"/>
    <property type="match status" value="1"/>
</dbReference>
<name>A0ABS1HP85_9BACT</name>
<protein>
    <submittedName>
        <fullName evidence="3">Class I SAM-dependent methyltransferase</fullName>
    </submittedName>
</protein>
<gene>
    <name evidence="3" type="ORF">JIV24_19185</name>
</gene>
<dbReference type="Proteomes" id="UP000605676">
    <property type="component" value="Unassembled WGS sequence"/>
</dbReference>
<evidence type="ECO:0000259" key="2">
    <source>
        <dbReference type="Pfam" id="PF13649"/>
    </source>
</evidence>
<dbReference type="PANTHER" id="PTHR43861">
    <property type="entry name" value="TRANS-ACONITATE 2-METHYLTRANSFERASE-RELATED"/>
    <property type="match status" value="1"/>
</dbReference>
<keyword evidence="4" id="KW-1185">Reference proteome</keyword>
<proteinExistence type="predicted"/>
<keyword evidence="1" id="KW-0808">Transferase</keyword>
<reference evidence="3 4" key="1">
    <citation type="submission" date="2021-01" db="EMBL/GenBank/DDBJ databases">
        <title>Carboxyliciviraga sp.nov., isolated from coastal sediments.</title>
        <authorList>
            <person name="Lu D."/>
            <person name="Zhang T."/>
        </authorList>
    </citation>
    <scope>NUCLEOTIDE SEQUENCE [LARGE SCALE GENOMIC DNA]</scope>
    <source>
        <strain evidence="3 4">N1Y132</strain>
    </source>
</reference>
<dbReference type="InterPro" id="IPR041698">
    <property type="entry name" value="Methyltransf_25"/>
</dbReference>
<organism evidence="3 4">
    <name type="scientific">Carboxylicivirga marina</name>
    <dbReference type="NCBI Taxonomy" id="2800988"/>
    <lineage>
        <taxon>Bacteria</taxon>
        <taxon>Pseudomonadati</taxon>
        <taxon>Bacteroidota</taxon>
        <taxon>Bacteroidia</taxon>
        <taxon>Marinilabiliales</taxon>
        <taxon>Marinilabiliaceae</taxon>
        <taxon>Carboxylicivirga</taxon>
    </lineage>
</organism>
<evidence type="ECO:0000313" key="3">
    <source>
        <dbReference type="EMBL" id="MBK3519479.1"/>
    </source>
</evidence>
<dbReference type="CDD" id="cd02440">
    <property type="entry name" value="AdoMet_MTases"/>
    <property type="match status" value="1"/>
</dbReference>
<dbReference type="PANTHER" id="PTHR43861:SF3">
    <property type="entry name" value="PUTATIVE (AFU_ORTHOLOGUE AFUA_2G14390)-RELATED"/>
    <property type="match status" value="1"/>
</dbReference>
<accession>A0ABS1HP85</accession>
<dbReference type="Gene3D" id="3.40.50.150">
    <property type="entry name" value="Vaccinia Virus protein VP39"/>
    <property type="match status" value="1"/>
</dbReference>
<dbReference type="RefSeq" id="WP_200466698.1">
    <property type="nucleotide sequence ID" value="NZ_JAENRR010000071.1"/>
</dbReference>
<dbReference type="InterPro" id="IPR029063">
    <property type="entry name" value="SAM-dependent_MTases_sf"/>
</dbReference>
<evidence type="ECO:0000313" key="4">
    <source>
        <dbReference type="Proteomes" id="UP000605676"/>
    </source>
</evidence>
<comment type="caution">
    <text evidence="3">The sequence shown here is derived from an EMBL/GenBank/DDBJ whole genome shotgun (WGS) entry which is preliminary data.</text>
</comment>
<dbReference type="GO" id="GO:0008168">
    <property type="term" value="F:methyltransferase activity"/>
    <property type="evidence" value="ECO:0007669"/>
    <property type="project" value="UniProtKB-KW"/>
</dbReference>
<keyword evidence="3" id="KW-0489">Methyltransferase</keyword>
<dbReference type="EMBL" id="JAENRR010000071">
    <property type="protein sequence ID" value="MBK3519479.1"/>
    <property type="molecule type" value="Genomic_DNA"/>
</dbReference>
<dbReference type="GO" id="GO:0032259">
    <property type="term" value="P:methylation"/>
    <property type="evidence" value="ECO:0007669"/>
    <property type="project" value="UniProtKB-KW"/>
</dbReference>
<feature type="domain" description="Methyltransferase" evidence="2">
    <location>
        <begin position="40"/>
        <end position="128"/>
    </location>
</feature>
<dbReference type="SUPFAM" id="SSF53335">
    <property type="entry name" value="S-adenosyl-L-methionine-dependent methyltransferases"/>
    <property type="match status" value="1"/>
</dbReference>
<evidence type="ECO:0000256" key="1">
    <source>
        <dbReference type="ARBA" id="ARBA00022679"/>
    </source>
</evidence>
<sequence>MKEFWDERYSQAEFAYGEEPNVFIKERLPDFQPGKVLFPAEGEGRNSVYAAELGWEVAAFDFSSKGKERADKLAASKGVSIDYQVKGILEESYEAESFDVICLTYVHFPPEIKDEMHPRLDRYLKPGGHIILEAFSKEHRELNKVNPDLGGPPDASMMYSKEEIKHAFGNYEIVELSIEMRHLNEGFGHVGEGSVIRFIGRKPN</sequence>